<dbReference type="AlphaFoldDB" id="A0A840DXQ8"/>
<dbReference type="EMBL" id="JACIFF010000001">
    <property type="protein sequence ID" value="MBB4077720.1"/>
    <property type="molecule type" value="Genomic_DNA"/>
</dbReference>
<accession>A0A840DXQ8</accession>
<name>A0A840DXQ8_9BACT</name>
<proteinExistence type="predicted"/>
<evidence type="ECO:0000313" key="1">
    <source>
        <dbReference type="EMBL" id="MBB4077720.1"/>
    </source>
</evidence>
<gene>
    <name evidence="1" type="ORF">GGR28_000321</name>
</gene>
<organism evidence="1 2">
    <name type="scientific">Neolewinella aquimaris</name>
    <dbReference type="NCBI Taxonomy" id="1835722"/>
    <lineage>
        <taxon>Bacteria</taxon>
        <taxon>Pseudomonadati</taxon>
        <taxon>Bacteroidota</taxon>
        <taxon>Saprospiria</taxon>
        <taxon>Saprospirales</taxon>
        <taxon>Lewinellaceae</taxon>
        <taxon>Neolewinella</taxon>
    </lineage>
</organism>
<dbReference type="Proteomes" id="UP000576209">
    <property type="component" value="Unassembled WGS sequence"/>
</dbReference>
<dbReference type="RefSeq" id="WP_183493963.1">
    <property type="nucleotide sequence ID" value="NZ_JACIFF010000001.1"/>
</dbReference>
<protein>
    <submittedName>
        <fullName evidence="1">Uncharacterized protein</fullName>
    </submittedName>
</protein>
<comment type="caution">
    <text evidence="1">The sequence shown here is derived from an EMBL/GenBank/DDBJ whole genome shotgun (WGS) entry which is preliminary data.</text>
</comment>
<reference evidence="1 2" key="1">
    <citation type="submission" date="2020-08" db="EMBL/GenBank/DDBJ databases">
        <title>Genomic Encyclopedia of Type Strains, Phase IV (KMG-IV): sequencing the most valuable type-strain genomes for metagenomic binning, comparative biology and taxonomic classification.</title>
        <authorList>
            <person name="Goeker M."/>
        </authorList>
    </citation>
    <scope>NUCLEOTIDE SEQUENCE [LARGE SCALE GENOMIC DNA]</scope>
    <source>
        <strain evidence="1 2">DSM 105137</strain>
    </source>
</reference>
<keyword evidence="2" id="KW-1185">Reference proteome</keyword>
<sequence length="59" mass="6477">MSYITLKNDRKRRRQARVVTFIVTVSMLSAAAYGMGATQELADFFQQLIATAPAAEPVA</sequence>
<evidence type="ECO:0000313" key="2">
    <source>
        <dbReference type="Proteomes" id="UP000576209"/>
    </source>
</evidence>